<feature type="compositionally biased region" description="Basic residues" evidence="3">
    <location>
        <begin position="15"/>
        <end position="24"/>
    </location>
</feature>
<feature type="compositionally biased region" description="Gly residues" evidence="3">
    <location>
        <begin position="102"/>
        <end position="111"/>
    </location>
</feature>
<dbReference type="EMBL" id="JABFUD020000021">
    <property type="protein sequence ID" value="KAI5063685.1"/>
    <property type="molecule type" value="Genomic_DNA"/>
</dbReference>
<dbReference type="CDD" id="cd06141">
    <property type="entry name" value="WRN_exo"/>
    <property type="match status" value="1"/>
</dbReference>
<evidence type="ECO:0000313" key="6">
    <source>
        <dbReference type="Proteomes" id="UP000886520"/>
    </source>
</evidence>
<dbReference type="GO" id="GO:0008408">
    <property type="term" value="F:3'-5' exonuclease activity"/>
    <property type="evidence" value="ECO:0007669"/>
    <property type="project" value="InterPro"/>
</dbReference>
<dbReference type="SMART" id="SM00474">
    <property type="entry name" value="35EXOc"/>
    <property type="match status" value="1"/>
</dbReference>
<evidence type="ECO:0000313" key="5">
    <source>
        <dbReference type="EMBL" id="KAI5063685.1"/>
    </source>
</evidence>
<dbReference type="GO" id="GO:0005737">
    <property type="term" value="C:cytoplasm"/>
    <property type="evidence" value="ECO:0007669"/>
    <property type="project" value="TreeGrafter"/>
</dbReference>
<keyword evidence="1" id="KW-0540">Nuclease</keyword>
<feature type="region of interest" description="Disordered" evidence="3">
    <location>
        <begin position="1"/>
        <end position="32"/>
    </location>
</feature>
<dbReference type="SUPFAM" id="SSF53098">
    <property type="entry name" value="Ribonuclease H-like"/>
    <property type="match status" value="1"/>
</dbReference>
<gene>
    <name evidence="5" type="ORF">GOP47_0022232</name>
</gene>
<keyword evidence="6" id="KW-1185">Reference proteome</keyword>
<dbReference type="GO" id="GO:0003676">
    <property type="term" value="F:nucleic acid binding"/>
    <property type="evidence" value="ECO:0007669"/>
    <property type="project" value="InterPro"/>
</dbReference>
<sequence>MGSLPAVEEDDAAKRHSRPPRPHQRPFIAAQEVRAVETVINGTTWYHHPPPPPSFNSDSHAPLASSARYGPFTSFNSVSFDGSPSSHHNPHGQLHHAPNHNNGGGAFGGRGIEPQAHVVSSGGCAPYYRPEYSYGVAPHGAARGVFPGHLYSGMGVAYGAMPGYSYNGQQNQGMPYYPYNGHAGPYMPPPNGYCMTMPITNHGAMQGPARAPHGGHMMDYTPHHMPPHAIRTRGKTLRQIVTWSGMSMPVTVTSQAAAVVDWIQRQTGELFGFDLEWKPNRLKDEDNLVALLQICGQADCLIIQLLYTDMVPKMLREFLSSAKKRLGGVGIRQDVLKLERDHDLVCQGQVELGSLASEKLQRNDLQGTGLKRLVDQVLGMTLVKVKKITMSNWEKEFLDEKQIEYACIDAWAAYAILHKLMTL</sequence>
<feature type="compositionally biased region" description="Basic residues" evidence="3">
    <location>
        <begin position="88"/>
        <end position="98"/>
    </location>
</feature>
<feature type="domain" description="3'-5' exonuclease" evidence="4">
    <location>
        <begin position="250"/>
        <end position="423"/>
    </location>
</feature>
<dbReference type="PANTHER" id="PTHR13620:SF121">
    <property type="entry name" value="EMB|CAB82946.1-RELATED"/>
    <property type="match status" value="1"/>
</dbReference>
<dbReference type="InterPro" id="IPR051132">
    <property type="entry name" value="3-5_Exonuclease_domain"/>
</dbReference>
<accession>A0A9D4Z7C4</accession>
<evidence type="ECO:0000259" key="4">
    <source>
        <dbReference type="SMART" id="SM00474"/>
    </source>
</evidence>
<reference evidence="5" key="1">
    <citation type="submission" date="2021-01" db="EMBL/GenBank/DDBJ databases">
        <title>Adiantum capillus-veneris genome.</title>
        <authorList>
            <person name="Fang Y."/>
            <person name="Liao Q."/>
        </authorList>
    </citation>
    <scope>NUCLEOTIDE SEQUENCE</scope>
    <source>
        <strain evidence="5">H3</strain>
        <tissue evidence="5">Leaf</tissue>
    </source>
</reference>
<dbReference type="InterPro" id="IPR012337">
    <property type="entry name" value="RNaseH-like_sf"/>
</dbReference>
<keyword evidence="2" id="KW-0378">Hydrolase</keyword>
<name>A0A9D4Z7C4_ADICA</name>
<comment type="caution">
    <text evidence="5">The sequence shown here is derived from an EMBL/GenBank/DDBJ whole genome shotgun (WGS) entry which is preliminary data.</text>
</comment>
<evidence type="ECO:0000256" key="3">
    <source>
        <dbReference type="SAM" id="MobiDB-lite"/>
    </source>
</evidence>
<dbReference type="Pfam" id="PF01612">
    <property type="entry name" value="DNA_pol_A_exo1"/>
    <property type="match status" value="1"/>
</dbReference>
<dbReference type="Gene3D" id="3.30.420.10">
    <property type="entry name" value="Ribonuclease H-like superfamily/Ribonuclease H"/>
    <property type="match status" value="1"/>
</dbReference>
<dbReference type="Proteomes" id="UP000886520">
    <property type="component" value="Chromosome 21"/>
</dbReference>
<protein>
    <recommendedName>
        <fullName evidence="4">3'-5' exonuclease domain-containing protein</fullName>
    </recommendedName>
</protein>
<dbReference type="GO" id="GO:0006139">
    <property type="term" value="P:nucleobase-containing compound metabolic process"/>
    <property type="evidence" value="ECO:0007669"/>
    <property type="project" value="InterPro"/>
</dbReference>
<dbReference type="InterPro" id="IPR036397">
    <property type="entry name" value="RNaseH_sf"/>
</dbReference>
<feature type="region of interest" description="Disordered" evidence="3">
    <location>
        <begin position="80"/>
        <end position="114"/>
    </location>
</feature>
<evidence type="ECO:0000256" key="1">
    <source>
        <dbReference type="ARBA" id="ARBA00022722"/>
    </source>
</evidence>
<dbReference type="PANTHER" id="PTHR13620">
    <property type="entry name" value="3-5 EXONUCLEASE"/>
    <property type="match status" value="1"/>
</dbReference>
<dbReference type="AlphaFoldDB" id="A0A9D4Z7C4"/>
<evidence type="ECO:0000256" key="2">
    <source>
        <dbReference type="ARBA" id="ARBA00022801"/>
    </source>
</evidence>
<dbReference type="InterPro" id="IPR002562">
    <property type="entry name" value="3'-5'_exonuclease_dom"/>
</dbReference>
<organism evidence="5 6">
    <name type="scientific">Adiantum capillus-veneris</name>
    <name type="common">Maidenhair fern</name>
    <dbReference type="NCBI Taxonomy" id="13818"/>
    <lineage>
        <taxon>Eukaryota</taxon>
        <taxon>Viridiplantae</taxon>
        <taxon>Streptophyta</taxon>
        <taxon>Embryophyta</taxon>
        <taxon>Tracheophyta</taxon>
        <taxon>Polypodiopsida</taxon>
        <taxon>Polypodiidae</taxon>
        <taxon>Polypodiales</taxon>
        <taxon>Pteridineae</taxon>
        <taxon>Pteridaceae</taxon>
        <taxon>Vittarioideae</taxon>
        <taxon>Adiantum</taxon>
    </lineage>
</organism>
<dbReference type="OrthoDB" id="1910696at2759"/>
<proteinExistence type="predicted"/>
<dbReference type="GO" id="GO:0005634">
    <property type="term" value="C:nucleus"/>
    <property type="evidence" value="ECO:0007669"/>
    <property type="project" value="TreeGrafter"/>
</dbReference>